<name>A0ABR1MUN7_9PEZI</name>
<reference evidence="2 3" key="1">
    <citation type="submission" date="2024-04" db="EMBL/GenBank/DDBJ databases">
        <title>Phyllosticta paracitricarpa is synonymous to the EU quarantine fungus P. citricarpa based on phylogenomic analyses.</title>
        <authorList>
            <consortium name="Lawrence Berkeley National Laboratory"/>
            <person name="Van ingen-buijs V.A."/>
            <person name="Van westerhoven A.C."/>
            <person name="Haridas S."/>
            <person name="Skiadas P."/>
            <person name="Martin F."/>
            <person name="Groenewald J.Z."/>
            <person name="Crous P.W."/>
            <person name="Seidl M.F."/>
        </authorList>
    </citation>
    <scope>NUCLEOTIDE SEQUENCE [LARGE SCALE GENOMIC DNA]</scope>
    <source>
        <strain evidence="2 3">CBS 141358</strain>
    </source>
</reference>
<feature type="region of interest" description="Disordered" evidence="1">
    <location>
        <begin position="1"/>
        <end position="20"/>
    </location>
</feature>
<dbReference type="Proteomes" id="UP001367316">
    <property type="component" value="Unassembled WGS sequence"/>
</dbReference>
<gene>
    <name evidence="2" type="ORF">JOL62DRAFT_391895</name>
</gene>
<evidence type="ECO:0000313" key="3">
    <source>
        <dbReference type="Proteomes" id="UP001367316"/>
    </source>
</evidence>
<keyword evidence="3" id="KW-1185">Reference proteome</keyword>
<accession>A0ABR1MUN7</accession>
<protein>
    <submittedName>
        <fullName evidence="2">Uncharacterized protein</fullName>
    </submittedName>
</protein>
<dbReference type="EMBL" id="JBBPBF010000060">
    <property type="protein sequence ID" value="KAK7605937.1"/>
    <property type="molecule type" value="Genomic_DNA"/>
</dbReference>
<feature type="region of interest" description="Disordered" evidence="1">
    <location>
        <begin position="41"/>
        <end position="93"/>
    </location>
</feature>
<organism evidence="2 3">
    <name type="scientific">Phyllosticta paracitricarpa</name>
    <dbReference type="NCBI Taxonomy" id="2016321"/>
    <lineage>
        <taxon>Eukaryota</taxon>
        <taxon>Fungi</taxon>
        <taxon>Dikarya</taxon>
        <taxon>Ascomycota</taxon>
        <taxon>Pezizomycotina</taxon>
        <taxon>Dothideomycetes</taxon>
        <taxon>Dothideomycetes incertae sedis</taxon>
        <taxon>Botryosphaeriales</taxon>
        <taxon>Phyllostictaceae</taxon>
        <taxon>Phyllosticta</taxon>
    </lineage>
</organism>
<comment type="caution">
    <text evidence="2">The sequence shown here is derived from an EMBL/GenBank/DDBJ whole genome shotgun (WGS) entry which is preliminary data.</text>
</comment>
<evidence type="ECO:0000313" key="2">
    <source>
        <dbReference type="EMBL" id="KAK7605937.1"/>
    </source>
</evidence>
<proteinExistence type="predicted"/>
<feature type="compositionally biased region" description="Basic and acidic residues" evidence="1">
    <location>
        <begin position="1"/>
        <end position="11"/>
    </location>
</feature>
<feature type="compositionally biased region" description="Low complexity" evidence="1">
    <location>
        <begin position="74"/>
        <end position="90"/>
    </location>
</feature>
<sequence length="205" mass="22338">MRWPLDGEKTPWRGKRGRLSLTTHGEAGGLMERDEITTDIRPVASSSRRVSQHQPTPTPHVSDLCRPHLAWPTSNVSGSHSNPSASSFSSAGKAFRPGGQCRSGYSHAGASRGLRHSNPCLVGSVDRGNFTASTVQTTADESHSLRLCAYFRQQASRAPSYRHSNANASLEKSTTMRRFSACYNTAVSERTGHTIFLGRSIQRAI</sequence>
<feature type="compositionally biased region" description="Polar residues" evidence="1">
    <location>
        <begin position="44"/>
        <end position="55"/>
    </location>
</feature>
<evidence type="ECO:0000256" key="1">
    <source>
        <dbReference type="SAM" id="MobiDB-lite"/>
    </source>
</evidence>